<name>A0A9W9TXR4_9EURO</name>
<proteinExistence type="predicted"/>
<dbReference type="InterPro" id="IPR027417">
    <property type="entry name" value="P-loop_NTPase"/>
</dbReference>
<dbReference type="OrthoDB" id="10042665at2759"/>
<dbReference type="SUPFAM" id="SSF52540">
    <property type="entry name" value="P-loop containing nucleoside triphosphate hydrolases"/>
    <property type="match status" value="1"/>
</dbReference>
<evidence type="ECO:0000313" key="4">
    <source>
        <dbReference type="Proteomes" id="UP001150941"/>
    </source>
</evidence>
<dbReference type="Pfam" id="PF22942">
    <property type="entry name" value="DUF7025"/>
    <property type="match status" value="1"/>
</dbReference>
<protein>
    <submittedName>
        <fullName evidence="3">ATPase AAA-type core</fullName>
    </submittedName>
</protein>
<dbReference type="PANTHER" id="PTHR46411:SF3">
    <property type="entry name" value="AAA+ ATPASE DOMAIN-CONTAINING PROTEIN"/>
    <property type="match status" value="1"/>
</dbReference>
<comment type="caution">
    <text evidence="3">The sequence shown here is derived from an EMBL/GenBank/DDBJ whole genome shotgun (WGS) entry which is preliminary data.</text>
</comment>
<reference evidence="3" key="1">
    <citation type="submission" date="2022-11" db="EMBL/GenBank/DDBJ databases">
        <authorList>
            <person name="Petersen C."/>
        </authorList>
    </citation>
    <scope>NUCLEOTIDE SEQUENCE</scope>
    <source>
        <strain evidence="3">IBT 19713</strain>
    </source>
</reference>
<dbReference type="Gene3D" id="3.40.50.300">
    <property type="entry name" value="P-loop containing nucleotide triphosphate hydrolases"/>
    <property type="match status" value="1"/>
</dbReference>
<organism evidence="3 4">
    <name type="scientific">Penicillium chermesinum</name>
    <dbReference type="NCBI Taxonomy" id="63820"/>
    <lineage>
        <taxon>Eukaryota</taxon>
        <taxon>Fungi</taxon>
        <taxon>Dikarya</taxon>
        <taxon>Ascomycota</taxon>
        <taxon>Pezizomycotina</taxon>
        <taxon>Eurotiomycetes</taxon>
        <taxon>Eurotiomycetidae</taxon>
        <taxon>Eurotiales</taxon>
        <taxon>Aspergillaceae</taxon>
        <taxon>Penicillium</taxon>
    </lineage>
</organism>
<gene>
    <name evidence="3" type="ORF">N7468_002654</name>
</gene>
<keyword evidence="4" id="KW-1185">Reference proteome</keyword>
<feature type="region of interest" description="Disordered" evidence="1">
    <location>
        <begin position="617"/>
        <end position="646"/>
    </location>
</feature>
<dbReference type="GO" id="GO:0016887">
    <property type="term" value="F:ATP hydrolysis activity"/>
    <property type="evidence" value="ECO:0007669"/>
    <property type="project" value="InterPro"/>
</dbReference>
<dbReference type="Pfam" id="PF00004">
    <property type="entry name" value="AAA"/>
    <property type="match status" value="1"/>
</dbReference>
<dbReference type="GO" id="GO:0005524">
    <property type="term" value="F:ATP binding"/>
    <property type="evidence" value="ECO:0007669"/>
    <property type="project" value="InterPro"/>
</dbReference>
<dbReference type="SMART" id="SM00382">
    <property type="entry name" value="AAA"/>
    <property type="match status" value="1"/>
</dbReference>
<dbReference type="RefSeq" id="XP_058335092.1">
    <property type="nucleotide sequence ID" value="XM_058471951.1"/>
</dbReference>
<dbReference type="AlphaFoldDB" id="A0A9W9TXR4"/>
<reference evidence="3" key="2">
    <citation type="journal article" date="2023" name="IMA Fungus">
        <title>Comparative genomic study of the Penicillium genus elucidates a diverse pangenome and 15 lateral gene transfer events.</title>
        <authorList>
            <person name="Petersen C."/>
            <person name="Sorensen T."/>
            <person name="Nielsen M.R."/>
            <person name="Sondergaard T.E."/>
            <person name="Sorensen J.L."/>
            <person name="Fitzpatrick D.A."/>
            <person name="Frisvad J.C."/>
            <person name="Nielsen K.L."/>
        </authorList>
    </citation>
    <scope>NUCLEOTIDE SEQUENCE</scope>
    <source>
        <strain evidence="3">IBT 19713</strain>
    </source>
</reference>
<dbReference type="InterPro" id="IPR003959">
    <property type="entry name" value="ATPase_AAA_core"/>
</dbReference>
<sequence>MYTTSEPIGEKCDFKTYRHVPNEDGSINVDVLTKPFQEFTLHGQDGAYALVIHRYYSEKGQLNKATLKVNSSPLLKVFREVIGSYSTVPSDFKTPFELTSPFRILFHYWDALEVRLEECQDPVERMHLGLLFDFMGHEIGPERDRLLSMTDSKKITFSNAWAIFKPGDLVYAQVLGHPWLLRCEKTTYEENTTQGPYLELHCSFSDFDGTVKGQAKKTFTIFQRESFGGETPAIITDLPVYPRKFVEGQDNLEDRLIERGNRFFALNKMSVMAYEGQAEYLKEPDAQFFHPNMAKFPAVWLPYTESGRVIIDRQLFHDEQPSSVVRAVPLDADPMLCPPYQYGFSVTRKEWIRALIDCVANVEWKDDAWDSLIIGNREKEVLKALVSSHAYPNNPRNQTTQKGRGLVVLLHGSPGSGKTFTAETAAEGTKRALIMTSLGELNKEDFPWAFENRLRLILRLATLWNAIILMDEADVFLEARDEHGDRSSRNALVAVFLKELEYFGGIVFLTTNRIKSFDRAMKSRVHLALEYTLPGIETRRALWEQMLSLVPKDQSSVDPKEAIDKFISAKMNGREIANAVNTARTIARFEKVPLHVAHIKTVIDVWASFDENLRNASRRSGHAANKEIAPTSANTIIGEDDPDFES</sequence>
<dbReference type="PANTHER" id="PTHR46411">
    <property type="entry name" value="FAMILY ATPASE, PUTATIVE-RELATED"/>
    <property type="match status" value="1"/>
</dbReference>
<evidence type="ECO:0000256" key="1">
    <source>
        <dbReference type="SAM" id="MobiDB-lite"/>
    </source>
</evidence>
<evidence type="ECO:0000259" key="2">
    <source>
        <dbReference type="SMART" id="SM00382"/>
    </source>
</evidence>
<dbReference type="InterPro" id="IPR003593">
    <property type="entry name" value="AAA+_ATPase"/>
</dbReference>
<dbReference type="Proteomes" id="UP001150941">
    <property type="component" value="Unassembled WGS sequence"/>
</dbReference>
<accession>A0A9W9TXR4</accession>
<dbReference type="InterPro" id="IPR054289">
    <property type="entry name" value="DUF7025"/>
</dbReference>
<dbReference type="CDD" id="cd19481">
    <property type="entry name" value="RecA-like_protease"/>
    <property type="match status" value="1"/>
</dbReference>
<feature type="domain" description="AAA+ ATPase" evidence="2">
    <location>
        <begin position="404"/>
        <end position="535"/>
    </location>
</feature>
<evidence type="ECO:0000313" key="3">
    <source>
        <dbReference type="EMBL" id="KAJ5247671.1"/>
    </source>
</evidence>
<dbReference type="GeneID" id="83199254"/>
<dbReference type="EMBL" id="JAPQKS010000002">
    <property type="protein sequence ID" value="KAJ5247671.1"/>
    <property type="molecule type" value="Genomic_DNA"/>
</dbReference>